<proteinExistence type="predicted"/>
<name>A0A167CNJ9_COLIC</name>
<dbReference type="AlphaFoldDB" id="A0A167CNJ9"/>
<reference evidence="2 3" key="1">
    <citation type="submission" date="2015-06" db="EMBL/GenBank/DDBJ databases">
        <title>Survival trade-offs in plant roots during colonization by closely related pathogenic and mutualistic fungi.</title>
        <authorList>
            <person name="Hacquard S."/>
            <person name="Kracher B."/>
            <person name="Hiruma K."/>
            <person name="Weinman A."/>
            <person name="Muench P."/>
            <person name="Garrido Oter R."/>
            <person name="Ver Loren van Themaat E."/>
            <person name="Dallerey J.-F."/>
            <person name="Damm U."/>
            <person name="Henrissat B."/>
            <person name="Lespinet O."/>
            <person name="Thon M."/>
            <person name="Kemen E."/>
            <person name="McHardy A.C."/>
            <person name="Schulze-Lefert P."/>
            <person name="O'Connell R.J."/>
        </authorList>
    </citation>
    <scope>NUCLEOTIDE SEQUENCE [LARGE SCALE GENOMIC DNA]</scope>
    <source>
        <strain evidence="2 3">MAFF 238704</strain>
    </source>
</reference>
<keyword evidence="1" id="KW-0732">Signal</keyword>
<protein>
    <submittedName>
        <fullName evidence="2">Uncharacterized protein</fullName>
    </submittedName>
</protein>
<evidence type="ECO:0000256" key="1">
    <source>
        <dbReference type="SAM" id="SignalP"/>
    </source>
</evidence>
<comment type="caution">
    <text evidence="2">The sequence shown here is derived from an EMBL/GenBank/DDBJ whole genome shotgun (WGS) entry which is preliminary data.</text>
</comment>
<keyword evidence="3" id="KW-1185">Reference proteome</keyword>
<evidence type="ECO:0000313" key="2">
    <source>
        <dbReference type="EMBL" id="KZL82823.1"/>
    </source>
</evidence>
<feature type="non-terminal residue" evidence="2">
    <location>
        <position position="252"/>
    </location>
</feature>
<dbReference type="EMBL" id="LFIW01001287">
    <property type="protein sequence ID" value="KZL82823.1"/>
    <property type="molecule type" value="Genomic_DNA"/>
</dbReference>
<dbReference type="Proteomes" id="UP000076584">
    <property type="component" value="Unassembled WGS sequence"/>
</dbReference>
<sequence length="252" mass="27642">MSNSIFIVFALTFGQIYGHPAALATESQNVAAPLFVKDSDGITFEPYDPLDYMKWIPDSSLNESLPMVQKHVTVDGNLLTYQDFNISALHLEQFKKHFMSTANFVDANGKLLVSDEEAQAYQASLIAASDDGEASIHVPAHLVKRDFPDGCFYDSRLHCTSACIDYISRGVRLSFNTNVYGYYHYVSEPQCGTGSITKTMSITHTSSVTIGGAGQIPSIQNLDVNTKRACSNPTVTPYRLTSCTSNRMQAAP</sequence>
<feature type="signal peptide" evidence="1">
    <location>
        <begin position="1"/>
        <end position="18"/>
    </location>
</feature>
<gene>
    <name evidence="2" type="ORF">CI238_11922</name>
</gene>
<evidence type="ECO:0000313" key="3">
    <source>
        <dbReference type="Proteomes" id="UP000076584"/>
    </source>
</evidence>
<organism evidence="2 3">
    <name type="scientific">Colletotrichum incanum</name>
    <name type="common">Soybean anthracnose fungus</name>
    <dbReference type="NCBI Taxonomy" id="1573173"/>
    <lineage>
        <taxon>Eukaryota</taxon>
        <taxon>Fungi</taxon>
        <taxon>Dikarya</taxon>
        <taxon>Ascomycota</taxon>
        <taxon>Pezizomycotina</taxon>
        <taxon>Sordariomycetes</taxon>
        <taxon>Hypocreomycetidae</taxon>
        <taxon>Glomerellales</taxon>
        <taxon>Glomerellaceae</taxon>
        <taxon>Colletotrichum</taxon>
        <taxon>Colletotrichum spaethianum species complex</taxon>
    </lineage>
</organism>
<feature type="chain" id="PRO_5007884776" evidence="1">
    <location>
        <begin position="19"/>
        <end position="252"/>
    </location>
</feature>
<accession>A0A167CNJ9</accession>